<evidence type="ECO:0000256" key="6">
    <source>
        <dbReference type="PROSITE-ProRule" id="PRU00277"/>
    </source>
</evidence>
<dbReference type="InterPro" id="IPR001179">
    <property type="entry name" value="PPIase_FKBP_dom"/>
</dbReference>
<dbReference type="Gene3D" id="3.10.50.40">
    <property type="match status" value="1"/>
</dbReference>
<evidence type="ECO:0000256" key="3">
    <source>
        <dbReference type="ARBA" id="ARBA00022553"/>
    </source>
</evidence>
<comment type="caution">
    <text evidence="8">The sequence shown here is derived from an EMBL/GenBank/DDBJ whole genome shotgun (WGS) entry which is preliminary data.</text>
</comment>
<dbReference type="InterPro" id="IPR046357">
    <property type="entry name" value="PPIase_dom_sf"/>
</dbReference>
<dbReference type="SUPFAM" id="SSF54534">
    <property type="entry name" value="FKBP-like"/>
    <property type="match status" value="1"/>
</dbReference>
<keyword evidence="4 6" id="KW-0697">Rotamase</keyword>
<dbReference type="PANTHER" id="PTHR46493:SF1">
    <property type="entry name" value="PEPTIDYL-PROLYL CIS-TRANS ISOMERASE FKBP3"/>
    <property type="match status" value="1"/>
</dbReference>
<accession>A0A507E772</accession>
<dbReference type="Gene3D" id="1.10.720.80">
    <property type="match status" value="1"/>
</dbReference>
<dbReference type="GO" id="GO:0003755">
    <property type="term" value="F:peptidyl-prolyl cis-trans isomerase activity"/>
    <property type="evidence" value="ECO:0007669"/>
    <property type="project" value="UniProtKB-KW"/>
</dbReference>
<dbReference type="STRING" id="109895.A0A507E772"/>
<evidence type="ECO:0000256" key="5">
    <source>
        <dbReference type="ARBA" id="ARBA00023235"/>
    </source>
</evidence>
<reference evidence="8 9" key="1">
    <citation type="journal article" date="2019" name="Sci. Rep.">
        <title>Comparative genomics of chytrid fungi reveal insights into the obligate biotrophic and pathogenic lifestyle of Synchytrium endobioticum.</title>
        <authorList>
            <person name="van de Vossenberg B.T.L.H."/>
            <person name="Warris S."/>
            <person name="Nguyen H.D.T."/>
            <person name="van Gent-Pelzer M.P.E."/>
            <person name="Joly D.L."/>
            <person name="van de Geest H.C."/>
            <person name="Bonants P.J.M."/>
            <person name="Smith D.S."/>
            <person name="Levesque C.A."/>
            <person name="van der Lee T.A.J."/>
        </authorList>
    </citation>
    <scope>NUCLEOTIDE SEQUENCE [LARGE SCALE GENOMIC DNA]</scope>
    <source>
        <strain evidence="8 9">CBS 809.83</strain>
    </source>
</reference>
<gene>
    <name evidence="8" type="ORF">PhCBS80983_g02267</name>
</gene>
<sequence length="221" mass="24444">MAPAALWTPEQLEGDSVSKKDLVTFLHDNATYEFLKERKLYGKTANIIKSSKKPDLVKSYKALYEAGDAAFRPEGQTLEEAAAIATAGQTSDKSEKVVEQPKDTEVVQKEPKYTKVVLKKGDGERKAKKGDTVHVFYTGTLPDGTVFDTNLGKKKPSALRFKVGVGRVIRGWDEGLMTMFKGEKARLIIESEWAYGKKGTPDGRIPPNTDLTFEVELVSID</sequence>
<dbReference type="PROSITE" id="PS50059">
    <property type="entry name" value="FKBP_PPIASE"/>
    <property type="match status" value="1"/>
</dbReference>
<dbReference type="CDD" id="cd21063">
    <property type="entry name" value="BTHB_FKBP25"/>
    <property type="match status" value="1"/>
</dbReference>
<evidence type="ECO:0000256" key="2">
    <source>
        <dbReference type="ARBA" id="ARBA00013194"/>
    </source>
</evidence>
<evidence type="ECO:0000256" key="1">
    <source>
        <dbReference type="ARBA" id="ARBA00000971"/>
    </source>
</evidence>
<organism evidence="8 9">
    <name type="scientific">Powellomyces hirtus</name>
    <dbReference type="NCBI Taxonomy" id="109895"/>
    <lineage>
        <taxon>Eukaryota</taxon>
        <taxon>Fungi</taxon>
        <taxon>Fungi incertae sedis</taxon>
        <taxon>Chytridiomycota</taxon>
        <taxon>Chytridiomycota incertae sedis</taxon>
        <taxon>Chytridiomycetes</taxon>
        <taxon>Spizellomycetales</taxon>
        <taxon>Powellomycetaceae</taxon>
        <taxon>Powellomyces</taxon>
    </lineage>
</organism>
<dbReference type="AlphaFoldDB" id="A0A507E772"/>
<dbReference type="InterPro" id="IPR043368">
    <property type="entry name" value="FKBP3"/>
</dbReference>
<feature type="domain" description="PPIase FKBP-type" evidence="7">
    <location>
        <begin position="130"/>
        <end position="221"/>
    </location>
</feature>
<dbReference type="EC" id="5.2.1.8" evidence="2 6"/>
<dbReference type="Proteomes" id="UP000318582">
    <property type="component" value="Unassembled WGS sequence"/>
</dbReference>
<dbReference type="PANTHER" id="PTHR46493">
    <property type="entry name" value="PEPTIDYL-PROLYL CIS-TRANS ISOMERASE FKBP3"/>
    <property type="match status" value="1"/>
</dbReference>
<keyword evidence="5 6" id="KW-0413">Isomerase</keyword>
<comment type="catalytic activity">
    <reaction evidence="1 6">
        <text>[protein]-peptidylproline (omega=180) = [protein]-peptidylproline (omega=0)</text>
        <dbReference type="Rhea" id="RHEA:16237"/>
        <dbReference type="Rhea" id="RHEA-COMP:10747"/>
        <dbReference type="Rhea" id="RHEA-COMP:10748"/>
        <dbReference type="ChEBI" id="CHEBI:83833"/>
        <dbReference type="ChEBI" id="CHEBI:83834"/>
        <dbReference type="EC" id="5.2.1.8"/>
    </reaction>
</comment>
<dbReference type="Pfam" id="PF00254">
    <property type="entry name" value="FKBP_C"/>
    <property type="match status" value="1"/>
</dbReference>
<dbReference type="EMBL" id="QEAQ01000022">
    <property type="protein sequence ID" value="TPX59686.1"/>
    <property type="molecule type" value="Genomic_DNA"/>
</dbReference>
<dbReference type="FunFam" id="3.10.50.40:FF:000006">
    <property type="entry name" value="Peptidyl-prolyl cis-trans isomerase"/>
    <property type="match status" value="1"/>
</dbReference>
<evidence type="ECO:0000313" key="9">
    <source>
        <dbReference type="Proteomes" id="UP000318582"/>
    </source>
</evidence>
<protein>
    <recommendedName>
        <fullName evidence="2 6">peptidylprolyl isomerase</fullName>
        <ecNumber evidence="2 6">5.2.1.8</ecNumber>
    </recommendedName>
</protein>
<keyword evidence="9" id="KW-1185">Reference proteome</keyword>
<keyword evidence="3" id="KW-0597">Phosphoprotein</keyword>
<evidence type="ECO:0000259" key="7">
    <source>
        <dbReference type="PROSITE" id="PS50059"/>
    </source>
</evidence>
<name>A0A507E772_9FUNG</name>
<evidence type="ECO:0000313" key="8">
    <source>
        <dbReference type="EMBL" id="TPX59686.1"/>
    </source>
</evidence>
<proteinExistence type="predicted"/>
<evidence type="ECO:0000256" key="4">
    <source>
        <dbReference type="ARBA" id="ARBA00023110"/>
    </source>
</evidence>
<dbReference type="Pfam" id="PF18410">
    <property type="entry name" value="BTHB"/>
    <property type="match status" value="1"/>
</dbReference>
<dbReference type="InterPro" id="IPR041200">
    <property type="entry name" value="FKBP3_BTHB"/>
</dbReference>